<feature type="region of interest" description="Disordered" evidence="1">
    <location>
        <begin position="16"/>
        <end position="107"/>
    </location>
</feature>
<organism evidence="2 3">
    <name type="scientific">Toxoplasma gondii GAB2-2007-GAL-DOM2</name>
    <dbReference type="NCBI Taxonomy" id="1130820"/>
    <lineage>
        <taxon>Eukaryota</taxon>
        <taxon>Sar</taxon>
        <taxon>Alveolata</taxon>
        <taxon>Apicomplexa</taxon>
        <taxon>Conoidasida</taxon>
        <taxon>Coccidia</taxon>
        <taxon>Eucoccidiorida</taxon>
        <taxon>Eimeriorina</taxon>
        <taxon>Sarcocystidae</taxon>
        <taxon>Toxoplasma</taxon>
    </lineage>
</organism>
<dbReference type="AlphaFoldDB" id="A0A086K0H9"/>
<name>A0A086K0H9_TOXGO</name>
<reference evidence="2 3" key="1">
    <citation type="submission" date="2014-02" db="EMBL/GenBank/DDBJ databases">
        <authorList>
            <person name="Sibley D."/>
            <person name="Venepally P."/>
            <person name="Karamycheva S."/>
            <person name="Hadjithomas M."/>
            <person name="Khan A."/>
            <person name="Brunk B."/>
            <person name="Roos D."/>
            <person name="Caler E."/>
            <person name="Lorenzi H."/>
        </authorList>
    </citation>
    <scope>NUCLEOTIDE SEQUENCE [LARGE SCALE GENOMIC DNA]</scope>
    <source>
        <strain evidence="2 3">GAB2-2007-GAL-DOM2</strain>
    </source>
</reference>
<evidence type="ECO:0000313" key="2">
    <source>
        <dbReference type="EMBL" id="KFG37897.1"/>
    </source>
</evidence>
<dbReference type="EMBL" id="AHZU02000973">
    <property type="protein sequence ID" value="KFG37897.1"/>
    <property type="molecule type" value="Genomic_DNA"/>
</dbReference>
<dbReference type="VEuPathDB" id="ToxoDB:TGDOM2_203685"/>
<evidence type="ECO:0000256" key="1">
    <source>
        <dbReference type="SAM" id="MobiDB-lite"/>
    </source>
</evidence>
<accession>A0A086K0H9</accession>
<gene>
    <name evidence="2" type="ORF">TGDOM2_203685</name>
</gene>
<proteinExistence type="predicted"/>
<protein>
    <submittedName>
        <fullName evidence="2">Uncharacterized protein</fullName>
    </submittedName>
</protein>
<dbReference type="Proteomes" id="UP000028837">
    <property type="component" value="Unassembled WGS sequence"/>
</dbReference>
<comment type="caution">
    <text evidence="2">The sequence shown here is derived from an EMBL/GenBank/DDBJ whole genome shotgun (WGS) entry which is preliminary data.</text>
</comment>
<sequence length="125" mass="13535">MTVVCFCYLSPVTIFHRAGPPPPVPPPRRPHHYGNVQGAPRPPSEQGSTESSRVQPPVPTQTPTEDRPDEAAQTEEIVPESKPPVSAKIAAGGGPRQEEPLYGTVPQSPLVRCFKHVTQNTHTMS</sequence>
<evidence type="ECO:0000313" key="3">
    <source>
        <dbReference type="Proteomes" id="UP000028837"/>
    </source>
</evidence>